<dbReference type="AlphaFoldDB" id="A0A4Z2I581"/>
<evidence type="ECO:0000256" key="1">
    <source>
        <dbReference type="SAM" id="MobiDB-lite"/>
    </source>
</evidence>
<comment type="caution">
    <text evidence="2">The sequence shown here is derived from an EMBL/GenBank/DDBJ whole genome shotgun (WGS) entry which is preliminary data.</text>
</comment>
<keyword evidence="3" id="KW-1185">Reference proteome</keyword>
<organism evidence="2 3">
    <name type="scientific">Liparis tanakae</name>
    <name type="common">Tanaka's snailfish</name>
    <dbReference type="NCBI Taxonomy" id="230148"/>
    <lineage>
        <taxon>Eukaryota</taxon>
        <taxon>Metazoa</taxon>
        <taxon>Chordata</taxon>
        <taxon>Craniata</taxon>
        <taxon>Vertebrata</taxon>
        <taxon>Euteleostomi</taxon>
        <taxon>Actinopterygii</taxon>
        <taxon>Neopterygii</taxon>
        <taxon>Teleostei</taxon>
        <taxon>Neoteleostei</taxon>
        <taxon>Acanthomorphata</taxon>
        <taxon>Eupercaria</taxon>
        <taxon>Perciformes</taxon>
        <taxon>Cottioidei</taxon>
        <taxon>Cottales</taxon>
        <taxon>Liparidae</taxon>
        <taxon>Liparis</taxon>
    </lineage>
</organism>
<feature type="region of interest" description="Disordered" evidence="1">
    <location>
        <begin position="294"/>
        <end position="341"/>
    </location>
</feature>
<feature type="region of interest" description="Disordered" evidence="1">
    <location>
        <begin position="100"/>
        <end position="145"/>
    </location>
</feature>
<proteinExistence type="predicted"/>
<feature type="compositionally biased region" description="Basic and acidic residues" evidence="1">
    <location>
        <begin position="389"/>
        <end position="401"/>
    </location>
</feature>
<accession>A0A4Z2I581</accession>
<feature type="compositionally biased region" description="Basic and acidic residues" evidence="1">
    <location>
        <begin position="307"/>
        <end position="328"/>
    </location>
</feature>
<dbReference type="Proteomes" id="UP000314294">
    <property type="component" value="Unassembled WGS sequence"/>
</dbReference>
<evidence type="ECO:0000313" key="2">
    <source>
        <dbReference type="EMBL" id="TNN72383.1"/>
    </source>
</evidence>
<evidence type="ECO:0000313" key="3">
    <source>
        <dbReference type="Proteomes" id="UP000314294"/>
    </source>
</evidence>
<sequence length="410" mass="44414">MVCSSSARWHWASSWLDDGEAAARCREEEEEEEKVGSEGRGMEMGELMLSLLGGEEDGLMLSEELSRKRRLLHRSRSCTFSLTQGIFSGMLRFRRSCDARRGGGGRGGGDRSAALIFGPPPVPPVSSRGSGPPLTGSSPAEGFEAVPRSPSGWCTFMKSGLMKQSAPLDWQRSSSDGVRVRSPGCPGIAAEETGRGGLSGEASPEPFLLRHVGESQKPVPAITPDPKPPDGCTALTDREALSPPGLLVFPLAKFEGKLIKNTATTRLIVESETRPCTTSGNTKRLLQRRSAEERAAVLTEPQSHRVRVTDPRVTDPRVTDPRVTDPRAHRTSCRPTPLDGDSLLSTAELRLHELQLDYSTFNLCYDSMSADVVAEAMASGSFRVKGRTSLREEEREEKGKGEGYSGSLTK</sequence>
<dbReference type="EMBL" id="SRLO01000138">
    <property type="protein sequence ID" value="TNN72383.1"/>
    <property type="molecule type" value="Genomic_DNA"/>
</dbReference>
<name>A0A4Z2I581_9TELE</name>
<feature type="region of interest" description="Disordered" evidence="1">
    <location>
        <begin position="383"/>
        <end position="410"/>
    </location>
</feature>
<gene>
    <name evidence="2" type="ORF">EYF80_017422</name>
</gene>
<protein>
    <submittedName>
        <fullName evidence="2">Uncharacterized protein</fullName>
    </submittedName>
</protein>
<reference evidence="2 3" key="1">
    <citation type="submission" date="2019-03" db="EMBL/GenBank/DDBJ databases">
        <title>First draft genome of Liparis tanakae, snailfish: a comprehensive survey of snailfish specific genes.</title>
        <authorList>
            <person name="Kim W."/>
            <person name="Song I."/>
            <person name="Jeong J.-H."/>
            <person name="Kim D."/>
            <person name="Kim S."/>
            <person name="Ryu S."/>
            <person name="Song J.Y."/>
            <person name="Lee S.K."/>
        </authorList>
    </citation>
    <scope>NUCLEOTIDE SEQUENCE [LARGE SCALE GENOMIC DNA]</scope>
    <source>
        <tissue evidence="2">Muscle</tissue>
    </source>
</reference>